<evidence type="ECO:0000313" key="2">
    <source>
        <dbReference type="Proteomes" id="UP000199341"/>
    </source>
</evidence>
<dbReference type="EMBL" id="FNIE01000028">
    <property type="protein sequence ID" value="SDP41563.1"/>
    <property type="molecule type" value="Genomic_DNA"/>
</dbReference>
<gene>
    <name evidence="1" type="ORF">SAMN05216259_12846</name>
</gene>
<accession>A0A1H0SII8</accession>
<proteinExistence type="predicted"/>
<dbReference type="OrthoDB" id="3504852at2"/>
<dbReference type="Proteomes" id="UP000199341">
    <property type="component" value="Unassembled WGS sequence"/>
</dbReference>
<protein>
    <submittedName>
        <fullName evidence="1">Uncharacterized protein</fullName>
    </submittedName>
</protein>
<name>A0A1H0SII8_9ACTN</name>
<dbReference type="RefSeq" id="WP_093788775.1">
    <property type="nucleotide sequence ID" value="NZ_FNIE01000028.1"/>
</dbReference>
<dbReference type="AlphaFoldDB" id="A0A1H0SII8"/>
<organism evidence="1 2">
    <name type="scientific">Actinacidiphila guanduensis</name>
    <dbReference type="NCBI Taxonomy" id="310781"/>
    <lineage>
        <taxon>Bacteria</taxon>
        <taxon>Bacillati</taxon>
        <taxon>Actinomycetota</taxon>
        <taxon>Actinomycetes</taxon>
        <taxon>Kitasatosporales</taxon>
        <taxon>Streptomycetaceae</taxon>
        <taxon>Actinacidiphila</taxon>
    </lineage>
</organism>
<sequence>MDPNGPIARFPLISRFRPACLPLPQRVNALAELADAAASNADQGMASAVYNQAALLASDLAMPDLARKMCHQHAAAYLHAAPLPAMTAIRALEPVVNLARLQIRAGHRDDGRHRLLRLYEAVTTGTSAQFEGVHVPADLTLSDTDRHEVRAWLWRVLLADGTRTLTTAGRWAEALAHIEGHRGVGQRMLDGRQVAVLATLNRNPADAAALVAETAPGEPWESAVTGCLGVMCNRALLRPVSPLLDALVDGYIKHQPERGTTVFDTRLGLTILDLLDPHQDDAAHQMAEELHRRTVTATDGYVARECLADPSFTALVTPHQAQVARELVRACALRSGTLPEPRATQLTKALRIADKVIRDSVGHPHPQSEGTGAHVEV</sequence>
<evidence type="ECO:0000313" key="1">
    <source>
        <dbReference type="EMBL" id="SDP41563.1"/>
    </source>
</evidence>
<dbReference type="STRING" id="310781.SAMN05216259_12846"/>
<keyword evidence="2" id="KW-1185">Reference proteome</keyword>
<reference evidence="1 2" key="1">
    <citation type="submission" date="2016-10" db="EMBL/GenBank/DDBJ databases">
        <authorList>
            <person name="de Groot N.N."/>
        </authorList>
    </citation>
    <scope>NUCLEOTIDE SEQUENCE [LARGE SCALE GENOMIC DNA]</scope>
    <source>
        <strain evidence="1 2">CGMCC 4.2022</strain>
    </source>
</reference>